<organism evidence="2 3">
    <name type="scientific">Ktedonobacter racemifer DSM 44963</name>
    <dbReference type="NCBI Taxonomy" id="485913"/>
    <lineage>
        <taxon>Bacteria</taxon>
        <taxon>Bacillati</taxon>
        <taxon>Chloroflexota</taxon>
        <taxon>Ktedonobacteria</taxon>
        <taxon>Ktedonobacterales</taxon>
        <taxon>Ktedonobacteraceae</taxon>
        <taxon>Ktedonobacter</taxon>
    </lineage>
</organism>
<dbReference type="Pfam" id="PF19728">
    <property type="entry name" value="DUF6220"/>
    <property type="match status" value="1"/>
</dbReference>
<name>D6TT08_KTERA</name>
<protein>
    <submittedName>
        <fullName evidence="2">Uncharacterized protein</fullName>
    </submittedName>
</protein>
<proteinExistence type="predicted"/>
<evidence type="ECO:0000313" key="2">
    <source>
        <dbReference type="EMBL" id="EFH83559.1"/>
    </source>
</evidence>
<dbReference type="AlphaFoldDB" id="D6TT08"/>
<keyword evidence="1" id="KW-1133">Transmembrane helix</keyword>
<reference evidence="2 3" key="1">
    <citation type="journal article" date="2011" name="Stand. Genomic Sci.">
        <title>Non-contiguous finished genome sequence and contextual data of the filamentous soil bacterium Ktedonobacter racemifer type strain (SOSP1-21).</title>
        <authorList>
            <person name="Chang Y.J."/>
            <person name="Land M."/>
            <person name="Hauser L."/>
            <person name="Chertkov O."/>
            <person name="Del Rio T.G."/>
            <person name="Nolan M."/>
            <person name="Copeland A."/>
            <person name="Tice H."/>
            <person name="Cheng J.F."/>
            <person name="Lucas S."/>
            <person name="Han C."/>
            <person name="Goodwin L."/>
            <person name="Pitluck S."/>
            <person name="Ivanova N."/>
            <person name="Ovchinikova G."/>
            <person name="Pati A."/>
            <person name="Chen A."/>
            <person name="Palaniappan K."/>
            <person name="Mavromatis K."/>
            <person name="Liolios K."/>
            <person name="Brettin T."/>
            <person name="Fiebig A."/>
            <person name="Rohde M."/>
            <person name="Abt B."/>
            <person name="Goker M."/>
            <person name="Detter J.C."/>
            <person name="Woyke T."/>
            <person name="Bristow J."/>
            <person name="Eisen J.A."/>
            <person name="Markowitz V."/>
            <person name="Hugenholtz P."/>
            <person name="Kyrpides N.C."/>
            <person name="Klenk H.P."/>
            <person name="Lapidus A."/>
        </authorList>
    </citation>
    <scope>NUCLEOTIDE SEQUENCE [LARGE SCALE GENOMIC DNA]</scope>
    <source>
        <strain evidence="3">DSM 44963</strain>
    </source>
</reference>
<dbReference type="InParanoid" id="D6TT08"/>
<sequence length="148" mass="16364">MYKGIRVLYMIDAWLFPAAILVQVFFAGLSLFTRQSYWGVHDPFGHIIGFLPLLLVLLTYLGRLQPPAKRLAWTLLGVYFIQADLLTLLSSTVPLLGALHPVLALVLFALALTIAFQARALVAAGIQTPSPARSFTMRTPSPTIEERN</sequence>
<feature type="transmembrane region" description="Helical" evidence="1">
    <location>
        <begin position="7"/>
        <end position="32"/>
    </location>
</feature>
<dbReference type="InterPro" id="IPR046192">
    <property type="entry name" value="DUF6220"/>
</dbReference>
<keyword evidence="1" id="KW-0812">Transmembrane</keyword>
<accession>D6TT08</accession>
<comment type="caution">
    <text evidence="2">The sequence shown here is derived from an EMBL/GenBank/DDBJ whole genome shotgun (WGS) entry which is preliminary data.</text>
</comment>
<gene>
    <name evidence="2" type="ORF">Krac_4543</name>
</gene>
<dbReference type="EMBL" id="ADVG01000003">
    <property type="protein sequence ID" value="EFH83559.1"/>
    <property type="molecule type" value="Genomic_DNA"/>
</dbReference>
<evidence type="ECO:0000256" key="1">
    <source>
        <dbReference type="SAM" id="Phobius"/>
    </source>
</evidence>
<dbReference type="RefSeq" id="WP_007914342.1">
    <property type="nucleotide sequence ID" value="NZ_ADVG01000003.1"/>
</dbReference>
<keyword evidence="3" id="KW-1185">Reference proteome</keyword>
<feature type="transmembrane region" description="Helical" evidence="1">
    <location>
        <begin position="44"/>
        <end position="61"/>
    </location>
</feature>
<feature type="transmembrane region" description="Helical" evidence="1">
    <location>
        <begin position="73"/>
        <end position="96"/>
    </location>
</feature>
<dbReference type="Proteomes" id="UP000004508">
    <property type="component" value="Unassembled WGS sequence"/>
</dbReference>
<keyword evidence="1" id="KW-0472">Membrane</keyword>
<feature type="transmembrane region" description="Helical" evidence="1">
    <location>
        <begin position="102"/>
        <end position="126"/>
    </location>
</feature>
<evidence type="ECO:0000313" key="3">
    <source>
        <dbReference type="Proteomes" id="UP000004508"/>
    </source>
</evidence>
<dbReference type="eggNOG" id="ENOG5032ZRS">
    <property type="taxonomic scope" value="Bacteria"/>
</dbReference>